<dbReference type="STRING" id="1121898.GCA_000422725_02918"/>
<dbReference type="EMBL" id="JRLY01000011">
    <property type="protein sequence ID" value="KGO92202.1"/>
    <property type="molecule type" value="Genomic_DNA"/>
</dbReference>
<evidence type="ECO:0000313" key="1">
    <source>
        <dbReference type="EMBL" id="KGO92202.1"/>
    </source>
</evidence>
<reference evidence="1 2" key="1">
    <citation type="submission" date="2013-09" db="EMBL/GenBank/DDBJ databases">
        <authorList>
            <person name="Zeng Z."/>
            <person name="Chen C."/>
        </authorList>
    </citation>
    <scope>NUCLEOTIDE SEQUENCE [LARGE SCALE GENOMIC DNA]</scope>
    <source>
        <strain evidence="1 2">WB 4.1-42</strain>
    </source>
</reference>
<organism evidence="1 2">
    <name type="scientific">Flavobacterium subsaxonicum WB 4.1-42 = DSM 21790</name>
    <dbReference type="NCBI Taxonomy" id="1121898"/>
    <lineage>
        <taxon>Bacteria</taxon>
        <taxon>Pseudomonadati</taxon>
        <taxon>Bacteroidota</taxon>
        <taxon>Flavobacteriia</taxon>
        <taxon>Flavobacteriales</taxon>
        <taxon>Flavobacteriaceae</taxon>
        <taxon>Flavobacterium</taxon>
    </lineage>
</organism>
<keyword evidence="2" id="KW-1185">Reference proteome</keyword>
<gene>
    <name evidence="1" type="ORF">Q766_13650</name>
</gene>
<dbReference type="RefSeq" id="WP_026991096.1">
    <property type="nucleotide sequence ID" value="NZ_AUGP01000025.1"/>
</dbReference>
<sequence>MKKKGFILLVVLLVMAGAAAFMYYGYLYKEARNVSSEEADFQIPATKLLADYTANQQQADSTYLNKTIEIKGTVTQITDSVLTVNGQVFCGFDIKPGKHAINKTVTIKGRCIGFDELFGEVKLDQCTIKE</sequence>
<comment type="caution">
    <text evidence="1">The sequence shown here is derived from an EMBL/GenBank/DDBJ whole genome shotgun (WGS) entry which is preliminary data.</text>
</comment>
<dbReference type="AlphaFoldDB" id="A0A0A2MHV1"/>
<dbReference type="OrthoDB" id="1449127at2"/>
<name>A0A0A2MHV1_9FLAO</name>
<accession>A0A0A2MHV1</accession>
<dbReference type="Proteomes" id="UP000030111">
    <property type="component" value="Unassembled WGS sequence"/>
</dbReference>
<dbReference type="Pfam" id="PF12869">
    <property type="entry name" value="tRNA_anti-like"/>
    <property type="match status" value="1"/>
</dbReference>
<dbReference type="InterPro" id="IPR024422">
    <property type="entry name" value="Protein_unknown_function_OB"/>
</dbReference>
<evidence type="ECO:0008006" key="3">
    <source>
        <dbReference type="Google" id="ProtNLM"/>
    </source>
</evidence>
<dbReference type="eggNOG" id="ENOG5032W2E">
    <property type="taxonomic scope" value="Bacteria"/>
</dbReference>
<proteinExistence type="predicted"/>
<protein>
    <recommendedName>
        <fullName evidence="3">tRNA_anti-like</fullName>
    </recommendedName>
</protein>
<evidence type="ECO:0000313" key="2">
    <source>
        <dbReference type="Proteomes" id="UP000030111"/>
    </source>
</evidence>